<feature type="chain" id="PRO_5042260405" evidence="1">
    <location>
        <begin position="20"/>
        <end position="457"/>
    </location>
</feature>
<evidence type="ECO:0000313" key="2">
    <source>
        <dbReference type="EMBL" id="KAK3386289.1"/>
    </source>
</evidence>
<organism evidence="2 3">
    <name type="scientific">Sordaria brevicollis</name>
    <dbReference type="NCBI Taxonomy" id="83679"/>
    <lineage>
        <taxon>Eukaryota</taxon>
        <taxon>Fungi</taxon>
        <taxon>Dikarya</taxon>
        <taxon>Ascomycota</taxon>
        <taxon>Pezizomycotina</taxon>
        <taxon>Sordariomycetes</taxon>
        <taxon>Sordariomycetidae</taxon>
        <taxon>Sordariales</taxon>
        <taxon>Sordariaceae</taxon>
        <taxon>Sordaria</taxon>
    </lineage>
</organism>
<dbReference type="EMBL" id="JAUTDP010000020">
    <property type="protein sequence ID" value="KAK3386289.1"/>
    <property type="molecule type" value="Genomic_DNA"/>
</dbReference>
<reference evidence="2" key="2">
    <citation type="submission" date="2023-07" db="EMBL/GenBank/DDBJ databases">
        <authorList>
            <consortium name="Lawrence Berkeley National Laboratory"/>
            <person name="Haridas S."/>
            <person name="Hensen N."/>
            <person name="Bonometti L."/>
            <person name="Westerberg I."/>
            <person name="Brannstrom I.O."/>
            <person name="Guillou S."/>
            <person name="Cros-Aarteil S."/>
            <person name="Calhoun S."/>
            <person name="Kuo A."/>
            <person name="Mondo S."/>
            <person name="Pangilinan J."/>
            <person name="Riley R."/>
            <person name="LaButti K."/>
            <person name="Andreopoulos B."/>
            <person name="Lipzen A."/>
            <person name="Chen C."/>
            <person name="Yanf M."/>
            <person name="Daum C."/>
            <person name="Ng V."/>
            <person name="Clum A."/>
            <person name="Steindorff A."/>
            <person name="Ohm R."/>
            <person name="Martin F."/>
            <person name="Silar P."/>
            <person name="Natvig D."/>
            <person name="Lalanne C."/>
            <person name="Gautier V."/>
            <person name="Ament-velasquez S.L."/>
            <person name="Kruys A."/>
            <person name="Hutchinson M.I."/>
            <person name="Powell A.J."/>
            <person name="Barry K."/>
            <person name="Miller A.N."/>
            <person name="Grigoriev I.V."/>
            <person name="Debuchy R."/>
            <person name="Gladieux P."/>
            <person name="Thoren M.H."/>
            <person name="Johannesson H."/>
        </authorList>
    </citation>
    <scope>NUCLEOTIDE SEQUENCE</scope>
    <source>
        <strain evidence="2">FGSC 1904</strain>
    </source>
</reference>
<dbReference type="AlphaFoldDB" id="A0AAE0U0Q0"/>
<gene>
    <name evidence="2" type="ORF">B0T20DRAFT_484852</name>
</gene>
<keyword evidence="3" id="KW-1185">Reference proteome</keyword>
<keyword evidence="1" id="KW-0732">Signal</keyword>
<comment type="caution">
    <text evidence="2">The sequence shown here is derived from an EMBL/GenBank/DDBJ whole genome shotgun (WGS) entry which is preliminary data.</text>
</comment>
<feature type="signal peptide" evidence="1">
    <location>
        <begin position="1"/>
        <end position="19"/>
    </location>
</feature>
<protein>
    <submittedName>
        <fullName evidence="2">Uncharacterized protein</fullName>
    </submittedName>
</protein>
<dbReference type="Proteomes" id="UP001281003">
    <property type="component" value="Unassembled WGS sequence"/>
</dbReference>
<evidence type="ECO:0000256" key="1">
    <source>
        <dbReference type="SAM" id="SignalP"/>
    </source>
</evidence>
<accession>A0AAE0U0Q0</accession>
<proteinExistence type="predicted"/>
<reference evidence="2" key="1">
    <citation type="journal article" date="2023" name="Mol. Phylogenet. Evol.">
        <title>Genome-scale phylogeny and comparative genomics of the fungal order Sordariales.</title>
        <authorList>
            <person name="Hensen N."/>
            <person name="Bonometti L."/>
            <person name="Westerberg I."/>
            <person name="Brannstrom I.O."/>
            <person name="Guillou S."/>
            <person name="Cros-Aarteil S."/>
            <person name="Calhoun S."/>
            <person name="Haridas S."/>
            <person name="Kuo A."/>
            <person name="Mondo S."/>
            <person name="Pangilinan J."/>
            <person name="Riley R."/>
            <person name="LaButti K."/>
            <person name="Andreopoulos B."/>
            <person name="Lipzen A."/>
            <person name="Chen C."/>
            <person name="Yan M."/>
            <person name="Daum C."/>
            <person name="Ng V."/>
            <person name="Clum A."/>
            <person name="Steindorff A."/>
            <person name="Ohm R.A."/>
            <person name="Martin F."/>
            <person name="Silar P."/>
            <person name="Natvig D.O."/>
            <person name="Lalanne C."/>
            <person name="Gautier V."/>
            <person name="Ament-Velasquez S.L."/>
            <person name="Kruys A."/>
            <person name="Hutchinson M.I."/>
            <person name="Powell A.J."/>
            <person name="Barry K."/>
            <person name="Miller A.N."/>
            <person name="Grigoriev I.V."/>
            <person name="Debuchy R."/>
            <person name="Gladieux P."/>
            <person name="Hiltunen Thoren M."/>
            <person name="Johannesson H."/>
        </authorList>
    </citation>
    <scope>NUCLEOTIDE SEQUENCE</scope>
    <source>
        <strain evidence="2">FGSC 1904</strain>
    </source>
</reference>
<name>A0AAE0U0Q0_SORBR</name>
<evidence type="ECO:0000313" key="3">
    <source>
        <dbReference type="Proteomes" id="UP001281003"/>
    </source>
</evidence>
<sequence>MRAFLQLSLFLAQGLVVFGTTTTAGGPPKCNADNCYRALFPCPSPSAVSVASAFCATITASGTTATNYPTRATNACGLTPDRYISACKCGPTCSYTTTTATSTTTSTTTTTACPSATPSNGGLINGDFECPSISPPWTVQILDPAFTLSTTTSNFFTGLRSLRAALTGPSTCSGVCTNARIISPLLPITPNTDYKLTLATFFPNNTNGGTGSTGFIGVLINGRAGLTIDANDNPGREKWRFTQSPWRSLADETTAEIRIEWIGPPSFLDTVTFAPVSAYSTTTPPPLGILPGGEFENGLGSWTQQVPDPGATAGVVSLPLPGQVSPNYRFGSKAWRVVSPLKPNPANQEFLVSARLISPTVAVVPGRKYLISFSTYFDAFGIGFVGLMVNNQPIYTRDPADLGQGGIGWWGPNTVYWTAPENVSSAQLKFEAVMSEAGTMGVDAVIVKEVNPAAVTA</sequence>
<dbReference type="Gene3D" id="2.60.120.260">
    <property type="entry name" value="Galactose-binding domain-like"/>
    <property type="match status" value="1"/>
</dbReference>